<sequence length="219" mass="24258">MEIAALRNDDPTWFPPLEAAICADGVDGLLAAGGDLSSERLLGAYRNAIFPWYDEQGPILWWSPDPRAVIFADAIYVSKSMARLIRRQTFRVTWNQAFEQVVRQCAMPRNGNPGTWILPEMIQAYQQLHLSGHAQSCEIWSGEELVGGIYGVTIGNVFCGESMFHRQANASKLALISVAQSGQFDVIDCQFPSEHLLSMGAEMISRDTFVGLVKSAMDK</sequence>
<evidence type="ECO:0000256" key="3">
    <source>
        <dbReference type="ARBA" id="ARBA00023315"/>
    </source>
</evidence>
<protein>
    <recommendedName>
        <fullName evidence="4">Leucyl/phenylalanyl-tRNA--protein transferase</fullName>
        <ecNumber evidence="4">2.3.2.6</ecNumber>
    </recommendedName>
    <alternativeName>
        <fullName evidence="4">L/F-transferase</fullName>
    </alternativeName>
    <alternativeName>
        <fullName evidence="4">Leucyltransferase</fullName>
    </alternativeName>
    <alternativeName>
        <fullName evidence="4">Phenyalanyltransferase</fullName>
    </alternativeName>
</protein>
<proteinExistence type="inferred from homology"/>
<dbReference type="RefSeq" id="WP_345320883.1">
    <property type="nucleotide sequence ID" value="NZ_BAABGA010000018.1"/>
</dbReference>
<reference evidence="6" key="1">
    <citation type="journal article" date="2019" name="Int. J. Syst. Evol. Microbiol.">
        <title>The Global Catalogue of Microorganisms (GCM) 10K type strain sequencing project: providing services to taxonomists for standard genome sequencing and annotation.</title>
        <authorList>
            <consortium name="The Broad Institute Genomics Platform"/>
            <consortium name="The Broad Institute Genome Sequencing Center for Infectious Disease"/>
            <person name="Wu L."/>
            <person name="Ma J."/>
        </authorList>
    </citation>
    <scope>NUCLEOTIDE SEQUENCE [LARGE SCALE GENOMIC DNA]</scope>
    <source>
        <strain evidence="6">JCM 17759</strain>
    </source>
</reference>
<comment type="catalytic activity">
    <reaction evidence="4">
        <text>N-terminal L-lysyl-[protein] + L-leucyl-tRNA(Leu) = N-terminal L-leucyl-L-lysyl-[protein] + tRNA(Leu) + H(+)</text>
        <dbReference type="Rhea" id="RHEA:12340"/>
        <dbReference type="Rhea" id="RHEA-COMP:9613"/>
        <dbReference type="Rhea" id="RHEA-COMP:9622"/>
        <dbReference type="Rhea" id="RHEA-COMP:12670"/>
        <dbReference type="Rhea" id="RHEA-COMP:12671"/>
        <dbReference type="ChEBI" id="CHEBI:15378"/>
        <dbReference type="ChEBI" id="CHEBI:65249"/>
        <dbReference type="ChEBI" id="CHEBI:78442"/>
        <dbReference type="ChEBI" id="CHEBI:78494"/>
        <dbReference type="ChEBI" id="CHEBI:133043"/>
        <dbReference type="EC" id="2.3.2.6"/>
    </reaction>
</comment>
<dbReference type="Gene3D" id="3.40.630.70">
    <property type="entry name" value="Leucyl/phenylalanyl-tRNA-protein transferase, C-terminal domain"/>
    <property type="match status" value="1"/>
</dbReference>
<dbReference type="Gene3D" id="3.30.70.3550">
    <property type="entry name" value="Leucyl/phenylalanyl-tRNA-protein transferase, N-terminal domain"/>
    <property type="match status" value="1"/>
</dbReference>
<evidence type="ECO:0000313" key="6">
    <source>
        <dbReference type="Proteomes" id="UP001500840"/>
    </source>
</evidence>
<comment type="catalytic activity">
    <reaction evidence="4">
        <text>L-phenylalanyl-tRNA(Phe) + an N-terminal L-alpha-aminoacyl-[protein] = an N-terminal L-phenylalanyl-L-alpha-aminoacyl-[protein] + tRNA(Phe)</text>
        <dbReference type="Rhea" id="RHEA:43632"/>
        <dbReference type="Rhea" id="RHEA-COMP:9668"/>
        <dbReference type="Rhea" id="RHEA-COMP:9699"/>
        <dbReference type="Rhea" id="RHEA-COMP:10636"/>
        <dbReference type="Rhea" id="RHEA-COMP:10637"/>
        <dbReference type="ChEBI" id="CHEBI:78442"/>
        <dbReference type="ChEBI" id="CHEBI:78531"/>
        <dbReference type="ChEBI" id="CHEBI:78597"/>
        <dbReference type="ChEBI" id="CHEBI:83561"/>
        <dbReference type="EC" id="2.3.2.6"/>
    </reaction>
</comment>
<dbReference type="SUPFAM" id="SSF55729">
    <property type="entry name" value="Acyl-CoA N-acyltransferases (Nat)"/>
    <property type="match status" value="1"/>
</dbReference>
<comment type="caution">
    <text evidence="5">The sequence shown here is derived from an EMBL/GenBank/DDBJ whole genome shotgun (WGS) entry which is preliminary data.</text>
</comment>
<dbReference type="EC" id="2.3.2.6" evidence="4"/>
<keyword evidence="2 4" id="KW-0808">Transferase</keyword>
<dbReference type="InterPro" id="IPR042221">
    <property type="entry name" value="Leu/Phe-tRNA_Trfase_N"/>
</dbReference>
<dbReference type="HAMAP" id="MF_00688">
    <property type="entry name" value="Leu_Phe_trans"/>
    <property type="match status" value="1"/>
</dbReference>
<dbReference type="InterPro" id="IPR004616">
    <property type="entry name" value="Leu/Phe-tRNA_Trfase"/>
</dbReference>
<accession>A0ABP8MIJ3</accession>
<dbReference type="GO" id="GO:0016740">
    <property type="term" value="F:transferase activity"/>
    <property type="evidence" value="ECO:0007669"/>
    <property type="project" value="UniProtKB-KW"/>
</dbReference>
<dbReference type="InterPro" id="IPR016181">
    <property type="entry name" value="Acyl_CoA_acyltransferase"/>
</dbReference>
<evidence type="ECO:0000256" key="4">
    <source>
        <dbReference type="HAMAP-Rule" id="MF_00688"/>
    </source>
</evidence>
<keyword evidence="3 4" id="KW-0012">Acyltransferase</keyword>
<dbReference type="PANTHER" id="PTHR30098">
    <property type="entry name" value="LEUCYL/PHENYLALANYL-TRNA--PROTEIN TRANSFERASE"/>
    <property type="match status" value="1"/>
</dbReference>
<organism evidence="5 6">
    <name type="scientific">Novipirellula rosea</name>
    <dbReference type="NCBI Taxonomy" id="1031540"/>
    <lineage>
        <taxon>Bacteria</taxon>
        <taxon>Pseudomonadati</taxon>
        <taxon>Planctomycetota</taxon>
        <taxon>Planctomycetia</taxon>
        <taxon>Pirellulales</taxon>
        <taxon>Pirellulaceae</taxon>
        <taxon>Novipirellula</taxon>
    </lineage>
</organism>
<keyword evidence="1 4" id="KW-0963">Cytoplasm</keyword>
<gene>
    <name evidence="4 5" type="primary">aat</name>
    <name evidence="5" type="ORF">GCM10023156_15600</name>
</gene>
<comment type="catalytic activity">
    <reaction evidence="4">
        <text>N-terminal L-arginyl-[protein] + L-leucyl-tRNA(Leu) = N-terminal L-leucyl-L-arginyl-[protein] + tRNA(Leu) + H(+)</text>
        <dbReference type="Rhea" id="RHEA:50416"/>
        <dbReference type="Rhea" id="RHEA-COMP:9613"/>
        <dbReference type="Rhea" id="RHEA-COMP:9622"/>
        <dbReference type="Rhea" id="RHEA-COMP:12672"/>
        <dbReference type="Rhea" id="RHEA-COMP:12673"/>
        <dbReference type="ChEBI" id="CHEBI:15378"/>
        <dbReference type="ChEBI" id="CHEBI:64719"/>
        <dbReference type="ChEBI" id="CHEBI:78442"/>
        <dbReference type="ChEBI" id="CHEBI:78494"/>
        <dbReference type="ChEBI" id="CHEBI:133044"/>
        <dbReference type="EC" id="2.3.2.6"/>
    </reaction>
</comment>
<name>A0ABP8MIJ3_9BACT</name>
<comment type="subcellular location">
    <subcellularLocation>
        <location evidence="4">Cytoplasm</location>
    </subcellularLocation>
</comment>
<comment type="similarity">
    <text evidence="4">Belongs to the L/F-transferase family.</text>
</comment>
<keyword evidence="6" id="KW-1185">Reference proteome</keyword>
<evidence type="ECO:0000256" key="2">
    <source>
        <dbReference type="ARBA" id="ARBA00022679"/>
    </source>
</evidence>
<dbReference type="Pfam" id="PF03588">
    <property type="entry name" value="Leu_Phe_trans"/>
    <property type="match status" value="1"/>
</dbReference>
<dbReference type="NCBIfam" id="TIGR00667">
    <property type="entry name" value="aat"/>
    <property type="match status" value="1"/>
</dbReference>
<evidence type="ECO:0000313" key="5">
    <source>
        <dbReference type="EMBL" id="GAA4450037.1"/>
    </source>
</evidence>
<evidence type="ECO:0000256" key="1">
    <source>
        <dbReference type="ARBA" id="ARBA00022490"/>
    </source>
</evidence>
<dbReference type="EMBL" id="BAABGA010000018">
    <property type="protein sequence ID" value="GAA4450037.1"/>
    <property type="molecule type" value="Genomic_DNA"/>
</dbReference>
<comment type="function">
    <text evidence="4">Functions in the N-end rule pathway of protein degradation where it conjugates Leu, Phe and, less efficiently, Met from aminoacyl-tRNAs to the N-termini of proteins containing an N-terminal arginine or lysine.</text>
</comment>
<dbReference type="InterPro" id="IPR042203">
    <property type="entry name" value="Leu/Phe-tRNA_Trfase_C"/>
</dbReference>
<dbReference type="PANTHER" id="PTHR30098:SF2">
    <property type="entry name" value="LEUCYL_PHENYLALANYL-TRNA--PROTEIN TRANSFERASE"/>
    <property type="match status" value="1"/>
</dbReference>
<dbReference type="Proteomes" id="UP001500840">
    <property type="component" value="Unassembled WGS sequence"/>
</dbReference>